<dbReference type="GO" id="GO:0016301">
    <property type="term" value="F:kinase activity"/>
    <property type="evidence" value="ECO:0007669"/>
    <property type="project" value="UniProtKB-KW"/>
</dbReference>
<organism evidence="1 2">
    <name type="scientific">Lysinibacillus xylanilyticus</name>
    <dbReference type="NCBI Taxonomy" id="582475"/>
    <lineage>
        <taxon>Bacteria</taxon>
        <taxon>Bacillati</taxon>
        <taxon>Bacillota</taxon>
        <taxon>Bacilli</taxon>
        <taxon>Bacillales</taxon>
        <taxon>Bacillaceae</taxon>
        <taxon>Lysinibacillus</taxon>
    </lineage>
</organism>
<accession>A0ABV3VQK6</accession>
<dbReference type="EMBL" id="JBFRHK010000001">
    <property type="protein sequence ID" value="MEX3743655.1"/>
    <property type="molecule type" value="Genomic_DNA"/>
</dbReference>
<keyword evidence="1" id="KW-0808">Transferase</keyword>
<keyword evidence="1" id="KW-0418">Kinase</keyword>
<evidence type="ECO:0000313" key="2">
    <source>
        <dbReference type="Proteomes" id="UP001558534"/>
    </source>
</evidence>
<name>A0ABV3VQK6_9BACI</name>
<keyword evidence="2" id="KW-1185">Reference proteome</keyword>
<evidence type="ECO:0000313" key="1">
    <source>
        <dbReference type="EMBL" id="MEX3743655.1"/>
    </source>
</evidence>
<dbReference type="RefSeq" id="WP_368634695.1">
    <property type="nucleotide sequence ID" value="NZ_JBFRHK010000001.1"/>
</dbReference>
<comment type="caution">
    <text evidence="1">The sequence shown here is derived from an EMBL/GenBank/DDBJ whole genome shotgun (WGS) entry which is preliminary data.</text>
</comment>
<gene>
    <name evidence="1" type="ORF">AB1300_00755</name>
</gene>
<dbReference type="Proteomes" id="UP001558534">
    <property type="component" value="Unassembled WGS sequence"/>
</dbReference>
<proteinExistence type="predicted"/>
<protein>
    <submittedName>
        <fullName evidence="1">Protein kinase</fullName>
    </submittedName>
</protein>
<sequence>MKNVIEIVRNVDQLMIPENFVGIGSTRKVFRYKHWVIKKHLHEIGYIQSQNEQKIHQALKKVGLANYIAPILYLDEKISIQPYVQTLPLVNGETFDIDYKTDLRISVNLKEAIEEIERAHDGFDFLDSSNYGEDDLSQLILIDYGMTKTLYESKWVPLAEAGVLPQIYFEPCIKCGVEKELRIYGEHDTDRRCYECGKE</sequence>
<reference evidence="1 2" key="1">
    <citation type="submission" date="2024-07" db="EMBL/GenBank/DDBJ databases">
        <title>Characterization of a bacterium isolated from hydrolysated instant sea cucumber by whole-genome sequencing and metabolomics.</title>
        <authorList>
            <person name="Luo X."/>
            <person name="Zhang Z."/>
            <person name="Zheng Z."/>
            <person name="Zhang W."/>
            <person name="Ming T."/>
            <person name="Jiao L."/>
            <person name="Su X."/>
            <person name="Kong F."/>
            <person name="Xu J."/>
        </authorList>
    </citation>
    <scope>NUCLEOTIDE SEQUENCE [LARGE SCALE GENOMIC DNA]</scope>
    <source>
        <strain evidence="1 2">XL-2024</strain>
    </source>
</reference>